<dbReference type="EMBL" id="JRPH02000038">
    <property type="protein sequence ID" value="TLE02966.1"/>
    <property type="molecule type" value="Genomic_DNA"/>
</dbReference>
<proteinExistence type="predicted"/>
<comment type="caution">
    <text evidence="1">The sequence shown here is derived from an EMBL/GenBank/DDBJ whole genome shotgun (WGS) entry which is preliminary data.</text>
</comment>
<gene>
    <name evidence="1" type="ORF">LS77_009725</name>
</gene>
<evidence type="ECO:0000313" key="1">
    <source>
        <dbReference type="EMBL" id="TLE02966.1"/>
    </source>
</evidence>
<dbReference type="AlphaFoldDB" id="A0A6D2C464"/>
<accession>A0A6D2C464</accession>
<sequence>MKQSDYDKRLQDLVSKNYGEFNIWEEVSKRNTLFSLVKDSMPSLASGIVRIDLHDRAEVKSVVINFATAGHLKEYRMKEKEIMEVMRSLYKERGLKDKLVFHKIEAKVLRVVAQESEEKKEELIDYMEGTENFINQVDRDKNPALWRTFEEIRMILLAKKEKYNEQKTRGL</sequence>
<reference evidence="1 2" key="1">
    <citation type="journal article" date="2014" name="Genome Announc.">
        <title>Draft genome sequences of eight enterohepatic helicobacter species isolated from both laboratory and wild rodents.</title>
        <authorList>
            <person name="Sheh A."/>
            <person name="Shen Z."/>
            <person name="Fox J.G."/>
        </authorList>
    </citation>
    <scope>NUCLEOTIDE SEQUENCE [LARGE SCALE GENOMIC DNA]</scope>
    <source>
        <strain evidence="1 2">Missouri</strain>
    </source>
</reference>
<protein>
    <submittedName>
        <fullName evidence="1">Uncharacterized protein</fullName>
    </submittedName>
</protein>
<dbReference type="RefSeq" id="WP_004087812.1">
    <property type="nucleotide sequence ID" value="NZ_JAERIZ010000041.1"/>
</dbReference>
<dbReference type="Proteomes" id="UP000029870">
    <property type="component" value="Unassembled WGS sequence"/>
</dbReference>
<dbReference type="GeneID" id="60657102"/>
<evidence type="ECO:0000313" key="2">
    <source>
        <dbReference type="Proteomes" id="UP000029870"/>
    </source>
</evidence>
<organism evidence="1 2">
    <name type="scientific">Helicobacter bilis</name>
    <dbReference type="NCBI Taxonomy" id="37372"/>
    <lineage>
        <taxon>Bacteria</taxon>
        <taxon>Pseudomonadati</taxon>
        <taxon>Campylobacterota</taxon>
        <taxon>Epsilonproteobacteria</taxon>
        <taxon>Campylobacterales</taxon>
        <taxon>Helicobacteraceae</taxon>
        <taxon>Helicobacter</taxon>
    </lineage>
</organism>
<name>A0A6D2C464_9HELI</name>